<dbReference type="Proteomes" id="UP000033647">
    <property type="component" value="Unassembled WGS sequence"/>
</dbReference>
<sequence>MRSNNYSEGFSARGGQCRSAYNLTVNPGGSSSGSAVGVAANLFPFALGTETDGSIINPAERNAIVGLKPTLGLTSRAGVVPKSLNQDTVGVLAKSVRDAVHVLDAIYGPDERDSETLAQINHTPTGGFTKFLANSKALRNASFSIPWESFWRFASAEQLNTLAAMLNPIEEAGATIVNTTDLLDHETTVSQNGWNWDYGSTRGFPNGSEYTYIKSDFYRNIISYLAELNDTGVRSLEDIIAHNYANDGTEGGYPWPLGTSAFYSGQDGLLASLETKGVQDETYWQASNFCRASTRERGIDYALAQGPNGTKLDALLVPPDVGQSYQIAAQAGYPVITIPAGVNAESGMPYGFALMQSA</sequence>
<reference evidence="2 3" key="1">
    <citation type="submission" date="2015-03" db="EMBL/GenBank/DDBJ databases">
        <title>RNA-seq based gene annotation and comparative genomics of four Zymoseptoria species reveal species-specific pathogenicity related genes and transposable element activity.</title>
        <authorList>
            <person name="Grandaubert J."/>
            <person name="Bhattacharyya A."/>
            <person name="Stukenbrock E.H."/>
        </authorList>
    </citation>
    <scope>NUCLEOTIDE SEQUENCE [LARGE SCALE GENOMIC DNA]</scope>
    <source>
        <strain evidence="2 3">Zb18110</strain>
    </source>
</reference>
<keyword evidence="2" id="KW-0808">Transferase</keyword>
<dbReference type="Gene3D" id="3.90.1300.10">
    <property type="entry name" value="Amidase signature (AS) domain"/>
    <property type="match status" value="1"/>
</dbReference>
<dbReference type="PANTHER" id="PTHR42678:SF37">
    <property type="entry name" value="AMIDASE C869.01-RELATED"/>
    <property type="match status" value="1"/>
</dbReference>
<dbReference type="EMBL" id="LAFY01000334">
    <property type="protein sequence ID" value="KJY00095.1"/>
    <property type="molecule type" value="Genomic_DNA"/>
</dbReference>
<evidence type="ECO:0000313" key="3">
    <source>
        <dbReference type="Proteomes" id="UP000033647"/>
    </source>
</evidence>
<dbReference type="SUPFAM" id="SSF75304">
    <property type="entry name" value="Amidase signature (AS) enzymes"/>
    <property type="match status" value="1"/>
</dbReference>
<keyword evidence="3" id="KW-1185">Reference proteome</keyword>
<name>A0A0F4GRN5_9PEZI</name>
<dbReference type="OrthoDB" id="566138at2759"/>
<evidence type="ECO:0000259" key="1">
    <source>
        <dbReference type="Pfam" id="PF01425"/>
    </source>
</evidence>
<comment type="caution">
    <text evidence="2">The sequence shown here is derived from an EMBL/GenBank/DDBJ whole genome shotgun (WGS) entry which is preliminary data.</text>
</comment>
<dbReference type="STRING" id="1047168.A0A0F4GRN5"/>
<protein>
    <submittedName>
        <fullName evidence="2">Glutamyl-tRNA(Gln) amidotransferase subunit A like protein</fullName>
    </submittedName>
</protein>
<accession>A0A0F4GRN5</accession>
<organism evidence="2 3">
    <name type="scientific">Zymoseptoria brevis</name>
    <dbReference type="NCBI Taxonomy" id="1047168"/>
    <lineage>
        <taxon>Eukaryota</taxon>
        <taxon>Fungi</taxon>
        <taxon>Dikarya</taxon>
        <taxon>Ascomycota</taxon>
        <taxon>Pezizomycotina</taxon>
        <taxon>Dothideomycetes</taxon>
        <taxon>Dothideomycetidae</taxon>
        <taxon>Mycosphaerellales</taxon>
        <taxon>Mycosphaerellaceae</taxon>
        <taxon>Zymoseptoria</taxon>
    </lineage>
</organism>
<dbReference type="PANTHER" id="PTHR42678">
    <property type="entry name" value="AMIDASE"/>
    <property type="match status" value="1"/>
</dbReference>
<feature type="domain" description="Amidase" evidence="1">
    <location>
        <begin position="13"/>
        <end position="188"/>
    </location>
</feature>
<dbReference type="InterPro" id="IPR036928">
    <property type="entry name" value="AS_sf"/>
</dbReference>
<dbReference type="InterPro" id="IPR023631">
    <property type="entry name" value="Amidase_dom"/>
</dbReference>
<dbReference type="AlphaFoldDB" id="A0A0F4GRN5"/>
<proteinExistence type="predicted"/>
<dbReference type="GO" id="GO:0016740">
    <property type="term" value="F:transferase activity"/>
    <property type="evidence" value="ECO:0007669"/>
    <property type="project" value="UniProtKB-KW"/>
</dbReference>
<gene>
    <name evidence="2" type="ORF">TI39_contig342g00034</name>
</gene>
<dbReference type="Pfam" id="PF01425">
    <property type="entry name" value="Amidase"/>
    <property type="match status" value="1"/>
</dbReference>
<evidence type="ECO:0000313" key="2">
    <source>
        <dbReference type="EMBL" id="KJY00095.1"/>
    </source>
</evidence>